<dbReference type="GO" id="GO:0006457">
    <property type="term" value="P:protein folding"/>
    <property type="evidence" value="ECO:0007669"/>
    <property type="project" value="InterPro"/>
</dbReference>
<dbReference type="Gene3D" id="2.40.100.10">
    <property type="entry name" value="Cyclophilin-like"/>
    <property type="match status" value="1"/>
</dbReference>
<sequence length="190" mass="20652">MKKFILAAILAGQALVAAAANPQVELKTSAGNIVLELYPEKAPKSVANFLEYVKSGFYDGLIFHRVIDGFMIQGGGMNTKMEEKPKLRPPIENEAKNGLKNDAGTIAMARTQDPHSASAQFFINLEDNRALNSPSPDGWGYAVFGKVTEGMEVVRKIGKEPTTTRGFHRDVPATPIIIQSARQLPEKAAK</sequence>
<feature type="signal peptide" evidence="4">
    <location>
        <begin position="1"/>
        <end position="19"/>
    </location>
</feature>
<comment type="caution">
    <text evidence="6">The sequence shown here is derived from an EMBL/GenBank/DDBJ whole genome shotgun (WGS) entry which is preliminary data.</text>
</comment>
<dbReference type="InterPro" id="IPR044665">
    <property type="entry name" value="E_coli_cyclophilin_A-like"/>
</dbReference>
<dbReference type="InterPro" id="IPR002130">
    <property type="entry name" value="Cyclophilin-type_PPIase_dom"/>
</dbReference>
<dbReference type="PROSITE" id="PS00170">
    <property type="entry name" value="CSA_PPIASE_1"/>
    <property type="match status" value="1"/>
</dbReference>
<evidence type="ECO:0000256" key="4">
    <source>
        <dbReference type="RuleBase" id="RU363019"/>
    </source>
</evidence>
<dbReference type="Pfam" id="PF00160">
    <property type="entry name" value="Pro_isomerase"/>
    <property type="match status" value="1"/>
</dbReference>
<reference evidence="6 7" key="1">
    <citation type="submission" date="2020-04" db="EMBL/GenBank/DDBJ databases">
        <title>Zoogloea sp. G-4-1-14 isolated from soil.</title>
        <authorList>
            <person name="Dahal R.H."/>
        </authorList>
    </citation>
    <scope>NUCLEOTIDE SEQUENCE [LARGE SCALE GENOMIC DNA]</scope>
    <source>
        <strain evidence="6 7">G-4-1-14</strain>
    </source>
</reference>
<keyword evidence="3 4" id="KW-0413">Isomerase</keyword>
<keyword evidence="7" id="KW-1185">Reference proteome</keyword>
<evidence type="ECO:0000256" key="2">
    <source>
        <dbReference type="ARBA" id="ARBA00023110"/>
    </source>
</evidence>
<comment type="function">
    <text evidence="4">PPIases accelerate the folding of proteins. It catalyzes the cis-trans isomerization of proline imidic peptide bonds in oligopeptides.</text>
</comment>
<keyword evidence="4" id="KW-0732">Signal</keyword>
<dbReference type="SUPFAM" id="SSF50891">
    <property type="entry name" value="Cyclophilin-like"/>
    <property type="match status" value="1"/>
</dbReference>
<dbReference type="InterPro" id="IPR029000">
    <property type="entry name" value="Cyclophilin-like_dom_sf"/>
</dbReference>
<dbReference type="EC" id="5.2.1.8" evidence="4"/>
<name>A0A848G376_9RHOO</name>
<comment type="similarity">
    <text evidence="1 4">Belongs to the cyclophilin-type PPIase family.</text>
</comment>
<evidence type="ECO:0000313" key="6">
    <source>
        <dbReference type="EMBL" id="NML25496.1"/>
    </source>
</evidence>
<dbReference type="AlphaFoldDB" id="A0A848G376"/>
<dbReference type="PROSITE" id="PS50072">
    <property type="entry name" value="CSA_PPIASE_2"/>
    <property type="match status" value="1"/>
</dbReference>
<proteinExistence type="inferred from homology"/>
<dbReference type="RefSeq" id="WP_169145126.1">
    <property type="nucleotide sequence ID" value="NZ_JABBGA010000004.1"/>
</dbReference>
<feature type="chain" id="PRO_5033094771" description="Peptidyl-prolyl cis-trans isomerase" evidence="4">
    <location>
        <begin position="20"/>
        <end position="190"/>
    </location>
</feature>
<evidence type="ECO:0000259" key="5">
    <source>
        <dbReference type="PROSITE" id="PS50072"/>
    </source>
</evidence>
<dbReference type="GO" id="GO:0003755">
    <property type="term" value="F:peptidyl-prolyl cis-trans isomerase activity"/>
    <property type="evidence" value="ECO:0007669"/>
    <property type="project" value="UniProtKB-UniRule"/>
</dbReference>
<organism evidence="6 7">
    <name type="scientific">Zoogloea dura</name>
    <dbReference type="NCBI Taxonomy" id="2728840"/>
    <lineage>
        <taxon>Bacteria</taxon>
        <taxon>Pseudomonadati</taxon>
        <taxon>Pseudomonadota</taxon>
        <taxon>Betaproteobacteria</taxon>
        <taxon>Rhodocyclales</taxon>
        <taxon>Zoogloeaceae</taxon>
        <taxon>Zoogloea</taxon>
    </lineage>
</organism>
<protein>
    <recommendedName>
        <fullName evidence="4">Peptidyl-prolyl cis-trans isomerase</fullName>
        <shortName evidence="4">PPIase</shortName>
        <ecNumber evidence="4">5.2.1.8</ecNumber>
    </recommendedName>
</protein>
<comment type="catalytic activity">
    <reaction evidence="4">
        <text>[protein]-peptidylproline (omega=180) = [protein]-peptidylproline (omega=0)</text>
        <dbReference type="Rhea" id="RHEA:16237"/>
        <dbReference type="Rhea" id="RHEA-COMP:10747"/>
        <dbReference type="Rhea" id="RHEA-COMP:10748"/>
        <dbReference type="ChEBI" id="CHEBI:83833"/>
        <dbReference type="ChEBI" id="CHEBI:83834"/>
        <dbReference type="EC" id="5.2.1.8"/>
    </reaction>
</comment>
<feature type="domain" description="PPIase cyclophilin-type" evidence="5">
    <location>
        <begin position="28"/>
        <end position="183"/>
    </location>
</feature>
<dbReference type="PANTHER" id="PTHR43246">
    <property type="entry name" value="PEPTIDYL-PROLYL CIS-TRANS ISOMERASE CYP38, CHLOROPLASTIC"/>
    <property type="match status" value="1"/>
</dbReference>
<gene>
    <name evidence="6" type="ORF">HHL15_07065</name>
</gene>
<keyword evidence="2 4" id="KW-0697">Rotamase</keyword>
<dbReference type="EMBL" id="JABBGA010000004">
    <property type="protein sequence ID" value="NML25496.1"/>
    <property type="molecule type" value="Genomic_DNA"/>
</dbReference>
<dbReference type="InterPro" id="IPR020892">
    <property type="entry name" value="Cyclophilin-type_PPIase_CS"/>
</dbReference>
<evidence type="ECO:0000313" key="7">
    <source>
        <dbReference type="Proteomes" id="UP000580043"/>
    </source>
</evidence>
<evidence type="ECO:0000256" key="3">
    <source>
        <dbReference type="ARBA" id="ARBA00023235"/>
    </source>
</evidence>
<dbReference type="CDD" id="cd01920">
    <property type="entry name" value="cyclophilin_EcCYP_like"/>
    <property type="match status" value="1"/>
</dbReference>
<accession>A0A848G376</accession>
<dbReference type="PRINTS" id="PR00153">
    <property type="entry name" value="CSAPPISMRASE"/>
</dbReference>
<dbReference type="Proteomes" id="UP000580043">
    <property type="component" value="Unassembled WGS sequence"/>
</dbReference>
<evidence type="ECO:0000256" key="1">
    <source>
        <dbReference type="ARBA" id="ARBA00007365"/>
    </source>
</evidence>